<dbReference type="EMBL" id="VJMH01000082">
    <property type="protein sequence ID" value="KAF0719248.1"/>
    <property type="molecule type" value="Genomic_DNA"/>
</dbReference>
<organism evidence="2 3">
    <name type="scientific">Aphanomyces stellatus</name>
    <dbReference type="NCBI Taxonomy" id="120398"/>
    <lineage>
        <taxon>Eukaryota</taxon>
        <taxon>Sar</taxon>
        <taxon>Stramenopiles</taxon>
        <taxon>Oomycota</taxon>
        <taxon>Saprolegniomycetes</taxon>
        <taxon>Saprolegniales</taxon>
        <taxon>Verrucalvaceae</taxon>
        <taxon>Aphanomyces</taxon>
    </lineage>
</organism>
<proteinExistence type="predicted"/>
<dbReference type="AlphaFoldDB" id="A0A485KA02"/>
<reference evidence="2 3" key="1">
    <citation type="submission" date="2019-03" db="EMBL/GenBank/DDBJ databases">
        <authorList>
            <person name="Gaulin E."/>
            <person name="Dumas B."/>
        </authorList>
    </citation>
    <scope>NUCLEOTIDE SEQUENCE [LARGE SCALE GENOMIC DNA]</scope>
    <source>
        <strain evidence="2">CBS 568.67</strain>
    </source>
</reference>
<evidence type="ECO:0000313" key="3">
    <source>
        <dbReference type="Proteomes" id="UP000332933"/>
    </source>
</evidence>
<name>A0A485KA02_9STRA</name>
<dbReference type="OrthoDB" id="60522at2759"/>
<dbReference type="EMBL" id="CAADRA010000082">
    <property type="protein sequence ID" value="VFT78391.1"/>
    <property type="molecule type" value="Genomic_DNA"/>
</dbReference>
<keyword evidence="3" id="KW-1185">Reference proteome</keyword>
<sequence>MAKASKRACKAPVDDDVKLKKRAYIRHMMRMYRHEAKEELAELTAVVPVLESQLERLHSRKRRRRLIPSPPLDDEVDSNTILSWKDMALALRDDNHTMAADARFLHTRIDNLKSIFHRMQIWVAVQESIPRAPPAAASTWRNVTLFGDPSTRFFGKTWIVEQLYHNSDRMFQHHGFPAIADGIIESIDVEVVDNAAHCVLCRQFDETLSRAAICALYRTHLCAMLMVDGLRAVRRTNVHTEVAGNTILHRMTTHHGETIHLLAGEFHDEDRSVFVAQQVLDDQAMGPAARQRHRTWWTELIRVPSSDRWKRRILYTFSQSFTADGTFVPLEVEAADWGMEVDVDASDEAKARQFREATQRQKAILYAQSDARLMGYVQTTEMSEEGR</sequence>
<dbReference type="Proteomes" id="UP000332933">
    <property type="component" value="Unassembled WGS sequence"/>
</dbReference>
<gene>
    <name evidence="2" type="primary">Aste57867_1171</name>
    <name evidence="1" type="ORF">As57867_001170</name>
    <name evidence="2" type="ORF">ASTE57867_1171</name>
</gene>
<protein>
    <submittedName>
        <fullName evidence="2">Aste57867_1171 protein</fullName>
    </submittedName>
</protein>
<reference evidence="1" key="2">
    <citation type="submission" date="2019-06" db="EMBL/GenBank/DDBJ databases">
        <title>Genomics analysis of Aphanomyces spp. identifies a new class of oomycete effector associated with host adaptation.</title>
        <authorList>
            <person name="Gaulin E."/>
        </authorList>
    </citation>
    <scope>NUCLEOTIDE SEQUENCE</scope>
    <source>
        <strain evidence="1">CBS 578.67</strain>
    </source>
</reference>
<evidence type="ECO:0000313" key="1">
    <source>
        <dbReference type="EMBL" id="KAF0719248.1"/>
    </source>
</evidence>
<accession>A0A485KA02</accession>
<evidence type="ECO:0000313" key="2">
    <source>
        <dbReference type="EMBL" id="VFT78391.1"/>
    </source>
</evidence>